<keyword evidence="4" id="KW-0238">DNA-binding</keyword>
<feature type="domain" description="HTH gntR-type" evidence="6">
    <location>
        <begin position="21"/>
        <end position="89"/>
    </location>
</feature>
<dbReference type="SMART" id="SM00345">
    <property type="entry name" value="HTH_GNTR"/>
    <property type="match status" value="1"/>
</dbReference>
<evidence type="ECO:0000259" key="6">
    <source>
        <dbReference type="PROSITE" id="PS50949"/>
    </source>
</evidence>
<name>A0A561WBQ8_ACTTI</name>
<dbReference type="InterPro" id="IPR004839">
    <property type="entry name" value="Aminotransferase_I/II_large"/>
</dbReference>
<dbReference type="CDD" id="cd07377">
    <property type="entry name" value="WHTH_GntR"/>
    <property type="match status" value="1"/>
</dbReference>
<keyword evidence="8" id="KW-1185">Reference proteome</keyword>
<comment type="caution">
    <text evidence="7">The sequence shown here is derived from an EMBL/GenBank/DDBJ whole genome shotgun (WGS) entry which is preliminary data.</text>
</comment>
<dbReference type="Gene3D" id="3.40.640.10">
    <property type="entry name" value="Type I PLP-dependent aspartate aminotransferase-like (Major domain)"/>
    <property type="match status" value="1"/>
</dbReference>
<proteinExistence type="inferred from homology"/>
<dbReference type="Gene3D" id="1.10.10.10">
    <property type="entry name" value="Winged helix-like DNA-binding domain superfamily/Winged helix DNA-binding domain"/>
    <property type="match status" value="1"/>
</dbReference>
<evidence type="ECO:0000256" key="2">
    <source>
        <dbReference type="ARBA" id="ARBA00022898"/>
    </source>
</evidence>
<dbReference type="InterPro" id="IPR015421">
    <property type="entry name" value="PyrdxlP-dep_Trfase_major"/>
</dbReference>
<dbReference type="PRINTS" id="PR00035">
    <property type="entry name" value="HTHGNTR"/>
</dbReference>
<dbReference type="CDD" id="cd00609">
    <property type="entry name" value="AAT_like"/>
    <property type="match status" value="1"/>
</dbReference>
<dbReference type="InterPro" id="IPR036390">
    <property type="entry name" value="WH_DNA-bd_sf"/>
</dbReference>
<keyword evidence="2" id="KW-0663">Pyridoxal phosphate</keyword>
<dbReference type="EMBL" id="VIWY01000003">
    <property type="protein sequence ID" value="TWG21273.1"/>
    <property type="molecule type" value="Genomic_DNA"/>
</dbReference>
<accession>A0A561WBQ8</accession>
<dbReference type="PANTHER" id="PTHR46577:SF1">
    <property type="entry name" value="HTH-TYPE TRANSCRIPTIONAL REGULATORY PROTEIN GABR"/>
    <property type="match status" value="1"/>
</dbReference>
<dbReference type="InterPro" id="IPR051446">
    <property type="entry name" value="HTH_trans_reg/aminotransferase"/>
</dbReference>
<dbReference type="InterPro" id="IPR000524">
    <property type="entry name" value="Tscrpt_reg_HTH_GntR"/>
</dbReference>
<gene>
    <name evidence="7" type="ORF">FHX34_103811</name>
</gene>
<comment type="similarity">
    <text evidence="1">In the C-terminal section; belongs to the class-I pyridoxal-phosphate-dependent aminotransferase family.</text>
</comment>
<dbReference type="Proteomes" id="UP000320239">
    <property type="component" value="Unassembled WGS sequence"/>
</dbReference>
<dbReference type="InterPro" id="IPR015424">
    <property type="entry name" value="PyrdxlP-dep_Trfase"/>
</dbReference>
<dbReference type="GO" id="GO:0003700">
    <property type="term" value="F:DNA-binding transcription factor activity"/>
    <property type="evidence" value="ECO:0007669"/>
    <property type="project" value="InterPro"/>
</dbReference>
<protein>
    <submittedName>
        <fullName evidence="7">GntR family transcriptional regulator</fullName>
    </submittedName>
</protein>
<keyword evidence="3" id="KW-0805">Transcription regulation</keyword>
<dbReference type="GO" id="GO:0030170">
    <property type="term" value="F:pyridoxal phosphate binding"/>
    <property type="evidence" value="ECO:0007669"/>
    <property type="project" value="InterPro"/>
</dbReference>
<sequence>MPRDSPALPGSGLVLDRNSTIPLYQQLYEQMRWSIEAGQLPAGTRLPATRTLAKELGVSRNTVLVAYDRLLAEGYLDGRVGSGTVVASRKPARDEGASPPRPAARPELRISRAATRMAEAAAYFTPAHDQLRYPDRPFTLGVPALDQFPAKVWGHLLLRASHQLTGALYTHRDPAGYWPLRKGIAAMLGLMRGVRCTPEQVIVQPSAQTAVHMVAMTLLEPGDQVLVEDPGLQAIRGALHSAGVRLCPVPVDAEGMCIDVGAERYPDARMAVVTPNNHFPLSVRMSEARRRRLLDWARERDGWVVEDDYDGEFWSQNPGPPLHQTDAEGRAIYVGTFSKILFPGMCLAYLVVPPDLAQVAAAVQRATVNSLNILTQAALAEFIDGNHLARHVRRMRGIYAERGEALVDGLRAKLGGFVTVTDAPPGTHLVAWTPDDTDERRLAQLSRESRLRVYPLSSFADEPDRLGRGLVLGYAATPPEKILSGVDRLAMVVERYTGSRFPTGGRDVRNPGMRRSI</sequence>
<dbReference type="PROSITE" id="PS50949">
    <property type="entry name" value="HTH_GNTR"/>
    <property type="match status" value="1"/>
</dbReference>
<dbReference type="PANTHER" id="PTHR46577">
    <property type="entry name" value="HTH-TYPE TRANSCRIPTIONAL REGULATORY PROTEIN GABR"/>
    <property type="match status" value="1"/>
</dbReference>
<evidence type="ECO:0000256" key="4">
    <source>
        <dbReference type="ARBA" id="ARBA00023125"/>
    </source>
</evidence>
<dbReference type="OrthoDB" id="4336542at2"/>
<evidence type="ECO:0000313" key="7">
    <source>
        <dbReference type="EMBL" id="TWG21273.1"/>
    </source>
</evidence>
<dbReference type="AlphaFoldDB" id="A0A561WBQ8"/>
<dbReference type="Pfam" id="PF00155">
    <property type="entry name" value="Aminotran_1_2"/>
    <property type="match status" value="1"/>
</dbReference>
<organism evidence="7 8">
    <name type="scientific">Actinoplanes teichomyceticus</name>
    <dbReference type="NCBI Taxonomy" id="1867"/>
    <lineage>
        <taxon>Bacteria</taxon>
        <taxon>Bacillati</taxon>
        <taxon>Actinomycetota</taxon>
        <taxon>Actinomycetes</taxon>
        <taxon>Micromonosporales</taxon>
        <taxon>Micromonosporaceae</taxon>
        <taxon>Actinoplanes</taxon>
    </lineage>
</organism>
<reference evidence="7 8" key="1">
    <citation type="submission" date="2019-06" db="EMBL/GenBank/DDBJ databases">
        <title>Sequencing the genomes of 1000 actinobacteria strains.</title>
        <authorList>
            <person name="Klenk H.-P."/>
        </authorList>
    </citation>
    <scope>NUCLEOTIDE SEQUENCE [LARGE SCALE GENOMIC DNA]</scope>
    <source>
        <strain evidence="7 8">DSM 43866</strain>
    </source>
</reference>
<dbReference type="Pfam" id="PF00392">
    <property type="entry name" value="GntR"/>
    <property type="match status" value="1"/>
</dbReference>
<evidence type="ECO:0000256" key="1">
    <source>
        <dbReference type="ARBA" id="ARBA00005384"/>
    </source>
</evidence>
<keyword evidence="5" id="KW-0804">Transcription</keyword>
<dbReference type="SUPFAM" id="SSF46785">
    <property type="entry name" value="Winged helix' DNA-binding domain"/>
    <property type="match status" value="1"/>
</dbReference>
<dbReference type="GO" id="GO:0003677">
    <property type="term" value="F:DNA binding"/>
    <property type="evidence" value="ECO:0007669"/>
    <property type="project" value="UniProtKB-KW"/>
</dbReference>
<dbReference type="InterPro" id="IPR036388">
    <property type="entry name" value="WH-like_DNA-bd_sf"/>
</dbReference>
<evidence type="ECO:0000256" key="5">
    <source>
        <dbReference type="ARBA" id="ARBA00023163"/>
    </source>
</evidence>
<evidence type="ECO:0000256" key="3">
    <source>
        <dbReference type="ARBA" id="ARBA00023015"/>
    </source>
</evidence>
<evidence type="ECO:0000313" key="8">
    <source>
        <dbReference type="Proteomes" id="UP000320239"/>
    </source>
</evidence>
<dbReference type="SUPFAM" id="SSF53383">
    <property type="entry name" value="PLP-dependent transferases"/>
    <property type="match status" value="1"/>
</dbReference>